<evidence type="ECO:0000256" key="4">
    <source>
        <dbReference type="ARBA" id="ARBA00023283"/>
    </source>
</evidence>
<organism evidence="7 8">
    <name type="scientific">Plakobranchus ocellatus</name>
    <dbReference type="NCBI Taxonomy" id="259542"/>
    <lineage>
        <taxon>Eukaryota</taxon>
        <taxon>Metazoa</taxon>
        <taxon>Spiralia</taxon>
        <taxon>Lophotrochozoa</taxon>
        <taxon>Mollusca</taxon>
        <taxon>Gastropoda</taxon>
        <taxon>Heterobranchia</taxon>
        <taxon>Euthyneura</taxon>
        <taxon>Panpulmonata</taxon>
        <taxon>Sacoglossa</taxon>
        <taxon>Placobranchoidea</taxon>
        <taxon>Plakobranchidae</taxon>
        <taxon>Plakobranchus</taxon>
    </lineage>
</organism>
<dbReference type="InterPro" id="IPR012674">
    <property type="entry name" value="Calycin"/>
</dbReference>
<dbReference type="AlphaFoldDB" id="A0AAV4DNS0"/>
<comment type="similarity">
    <text evidence="1 5">Belongs to the calycin superfamily. Lipocalin family.</text>
</comment>
<evidence type="ECO:0000256" key="5">
    <source>
        <dbReference type="PIRNR" id="PIRNR036893"/>
    </source>
</evidence>
<evidence type="ECO:0000313" key="8">
    <source>
        <dbReference type="Proteomes" id="UP000735302"/>
    </source>
</evidence>
<dbReference type="Proteomes" id="UP000735302">
    <property type="component" value="Unassembled WGS sequence"/>
</dbReference>
<dbReference type="PANTHER" id="PTHR10612:SF34">
    <property type="entry name" value="APOLIPOPROTEIN D"/>
    <property type="match status" value="1"/>
</dbReference>
<accession>A0AAV4DNS0</accession>
<dbReference type="PRINTS" id="PR01219">
    <property type="entry name" value="APOLIPOPROTD"/>
</dbReference>
<reference evidence="7 8" key="1">
    <citation type="journal article" date="2021" name="Elife">
        <title>Chloroplast acquisition without the gene transfer in kleptoplastic sea slugs, Plakobranchus ocellatus.</title>
        <authorList>
            <person name="Maeda T."/>
            <person name="Takahashi S."/>
            <person name="Yoshida T."/>
            <person name="Shimamura S."/>
            <person name="Takaki Y."/>
            <person name="Nagai Y."/>
            <person name="Toyoda A."/>
            <person name="Suzuki Y."/>
            <person name="Arimoto A."/>
            <person name="Ishii H."/>
            <person name="Satoh N."/>
            <person name="Nishiyama T."/>
            <person name="Hasebe M."/>
            <person name="Maruyama T."/>
            <person name="Minagawa J."/>
            <person name="Obokata J."/>
            <person name="Shigenobu S."/>
        </authorList>
    </citation>
    <scope>NUCLEOTIDE SEQUENCE [LARGE SCALE GENOMIC DNA]</scope>
</reference>
<proteinExistence type="inferred from homology"/>
<dbReference type="InterPro" id="IPR002969">
    <property type="entry name" value="ApolipopD"/>
</dbReference>
<keyword evidence="8" id="KW-1185">Reference proteome</keyword>
<sequence length="201" mass="21967">MDSVSLAKFVTLMIVLFAAAVNGQFVIKEGKCPNVTGQATLERAQFLGVWYEYERFPAIFEADLDCTTATYGVAGKAISVTNNGTLRVDLFGRKVILKNSTVNGLATVPNPDRPAEFIVAFGGAPPTKTPNYIIQETDYRNYSVIFSCTQLVEFNLQFAWILTRVRGLAPPNLARLESKLTAAGVDVTEFFVVDQKGCPGK</sequence>
<dbReference type="GO" id="GO:0000302">
    <property type="term" value="P:response to reactive oxygen species"/>
    <property type="evidence" value="ECO:0007669"/>
    <property type="project" value="TreeGrafter"/>
</dbReference>
<dbReference type="InterPro" id="IPR000566">
    <property type="entry name" value="Lipocln_cytosolic_FA-bd_dom"/>
</dbReference>
<dbReference type="Pfam" id="PF08212">
    <property type="entry name" value="Lipocalin_2"/>
    <property type="match status" value="1"/>
</dbReference>
<feature type="chain" id="PRO_5043115414" description="Apolipoprotein D" evidence="5">
    <location>
        <begin position="24"/>
        <end position="201"/>
    </location>
</feature>
<feature type="domain" description="Lipocalin/cytosolic fatty-acid binding" evidence="6">
    <location>
        <begin position="44"/>
        <end position="194"/>
    </location>
</feature>
<comment type="caution">
    <text evidence="7">The sequence shown here is derived from an EMBL/GenBank/DDBJ whole genome shotgun (WGS) entry which is preliminary data.</text>
</comment>
<dbReference type="PANTHER" id="PTHR10612">
    <property type="entry name" value="APOLIPOPROTEIN D"/>
    <property type="match status" value="1"/>
</dbReference>
<dbReference type="GO" id="GO:0007420">
    <property type="term" value="P:brain development"/>
    <property type="evidence" value="ECO:0007669"/>
    <property type="project" value="InterPro"/>
</dbReference>
<keyword evidence="5" id="KW-0732">Signal</keyword>
<keyword evidence="3" id="KW-0446">Lipid-binding</keyword>
<name>A0AAV4DNS0_9GAST</name>
<evidence type="ECO:0000256" key="1">
    <source>
        <dbReference type="ARBA" id="ARBA00006889"/>
    </source>
</evidence>
<dbReference type="InterPro" id="IPR022271">
    <property type="entry name" value="Lipocalin_ApoD"/>
</dbReference>
<dbReference type="SUPFAM" id="SSF50814">
    <property type="entry name" value="Lipocalins"/>
    <property type="match status" value="1"/>
</dbReference>
<keyword evidence="4" id="KW-0873">Pyrrolidone carboxylic acid</keyword>
<evidence type="ECO:0000256" key="3">
    <source>
        <dbReference type="ARBA" id="ARBA00023121"/>
    </source>
</evidence>
<dbReference type="GO" id="GO:0006869">
    <property type="term" value="P:lipid transport"/>
    <property type="evidence" value="ECO:0007669"/>
    <property type="project" value="InterPro"/>
</dbReference>
<dbReference type="EMBL" id="BLXT01008078">
    <property type="protein sequence ID" value="GFO45790.1"/>
    <property type="molecule type" value="Genomic_DNA"/>
</dbReference>
<evidence type="ECO:0000259" key="6">
    <source>
        <dbReference type="Pfam" id="PF08212"/>
    </source>
</evidence>
<evidence type="ECO:0000313" key="7">
    <source>
        <dbReference type="EMBL" id="GFO45790.1"/>
    </source>
</evidence>
<evidence type="ECO:0000256" key="2">
    <source>
        <dbReference type="ARBA" id="ARBA00019890"/>
    </source>
</evidence>
<dbReference type="PIRSF" id="PIRSF036893">
    <property type="entry name" value="Lipocalin_ApoD"/>
    <property type="match status" value="1"/>
</dbReference>
<protein>
    <recommendedName>
        <fullName evidence="2">Apolipoprotein D</fullName>
    </recommendedName>
</protein>
<dbReference type="GO" id="GO:0005737">
    <property type="term" value="C:cytoplasm"/>
    <property type="evidence" value="ECO:0007669"/>
    <property type="project" value="TreeGrafter"/>
</dbReference>
<dbReference type="GO" id="GO:0006629">
    <property type="term" value="P:lipid metabolic process"/>
    <property type="evidence" value="ECO:0007669"/>
    <property type="project" value="TreeGrafter"/>
</dbReference>
<gene>
    <name evidence="7" type="ORF">PoB_007229500</name>
</gene>
<dbReference type="Gene3D" id="2.40.128.20">
    <property type="match status" value="1"/>
</dbReference>
<dbReference type="GO" id="GO:0042246">
    <property type="term" value="P:tissue regeneration"/>
    <property type="evidence" value="ECO:0007669"/>
    <property type="project" value="InterPro"/>
</dbReference>
<dbReference type="GO" id="GO:0008289">
    <property type="term" value="F:lipid binding"/>
    <property type="evidence" value="ECO:0007669"/>
    <property type="project" value="UniProtKB-KW"/>
</dbReference>
<feature type="signal peptide" evidence="5">
    <location>
        <begin position="1"/>
        <end position="23"/>
    </location>
</feature>